<name>A0ABQ0GQ62_9PEZI</name>
<dbReference type="RefSeq" id="XP_070921618.1">
    <property type="nucleotide sequence ID" value="XM_071065517.1"/>
</dbReference>
<evidence type="ECO:0000313" key="2">
    <source>
        <dbReference type="EMBL" id="GAB1319888.1"/>
    </source>
</evidence>
<proteinExistence type="predicted"/>
<gene>
    <name evidence="2" type="ORF">MFIFM68171_10098</name>
</gene>
<dbReference type="EMBL" id="BAAFSV010000006">
    <property type="protein sequence ID" value="GAB1319888.1"/>
    <property type="molecule type" value="Genomic_DNA"/>
</dbReference>
<accession>A0ABQ0GQ62</accession>
<dbReference type="Proteomes" id="UP001628179">
    <property type="component" value="Unassembled WGS sequence"/>
</dbReference>
<comment type="caution">
    <text evidence="2">The sequence shown here is derived from an EMBL/GenBank/DDBJ whole genome shotgun (WGS) entry which is preliminary data.</text>
</comment>
<feature type="region of interest" description="Disordered" evidence="1">
    <location>
        <begin position="1"/>
        <end position="30"/>
    </location>
</feature>
<sequence>MLLPALQPSDVGKNLRKNAQPEREERAKKEWRNFGGLNRIENPEACPEEETGLGILQDFWCLLLDCPEPEVPSLGELEALLQLHSTIERFIADFVLRATSDHLPEALHDRPALLPMAKTRKVMTQLSLAEKARLHRAFYREEFLNWFFSSQEPKVGSIDEVNLVKAWCISVTWPPWETQEIMATHAYAKHQYELVHEAINVDFIRQLEARMVPEGQIADRLNGKSGPESTDHGESRPRSIRQQGPEYEGFIVVEPRVDDNIAVDSYIERSVGLGFGYLRHVLSRDDRGRRRLTQTNFHALSRSNSMSYHGPTLHWSLNSVTRFQDQAGIFPEARSGRPVDQPGPGWTLYLGEGLREFEIVLERHYLFLTGLVFWDAERLNSMHPSVCKGAGEWAAEVLGFYGPPNRSDIWPRGRGWWLYMDEDAKRPKSGACWFFTTPPTRALLVDPMDSLQELEDDFKYDMGNGFKPTEEKVLYED</sequence>
<dbReference type="GeneID" id="98180840"/>
<reference evidence="2 3" key="1">
    <citation type="submission" date="2024-09" db="EMBL/GenBank/DDBJ databases">
        <title>Itraconazole resistance in Madurella fahalii resulting from another homologue of gene encoding cytochrome P450 14-alpha sterol demethylase (CYP51).</title>
        <authorList>
            <person name="Yoshioka I."/>
            <person name="Fahal A.H."/>
            <person name="Kaneko S."/>
            <person name="Yaguchi T."/>
        </authorList>
    </citation>
    <scope>NUCLEOTIDE SEQUENCE [LARGE SCALE GENOMIC DNA]</scope>
    <source>
        <strain evidence="2 3">IFM 68171</strain>
    </source>
</reference>
<feature type="region of interest" description="Disordered" evidence="1">
    <location>
        <begin position="215"/>
        <end position="241"/>
    </location>
</feature>
<evidence type="ECO:0000256" key="1">
    <source>
        <dbReference type="SAM" id="MobiDB-lite"/>
    </source>
</evidence>
<protein>
    <submittedName>
        <fullName evidence="2">Uncharacterized protein</fullName>
    </submittedName>
</protein>
<feature type="compositionally biased region" description="Basic and acidic residues" evidence="1">
    <location>
        <begin position="19"/>
        <end position="30"/>
    </location>
</feature>
<keyword evidence="3" id="KW-1185">Reference proteome</keyword>
<organism evidence="2 3">
    <name type="scientific">Madurella fahalii</name>
    <dbReference type="NCBI Taxonomy" id="1157608"/>
    <lineage>
        <taxon>Eukaryota</taxon>
        <taxon>Fungi</taxon>
        <taxon>Dikarya</taxon>
        <taxon>Ascomycota</taxon>
        <taxon>Pezizomycotina</taxon>
        <taxon>Sordariomycetes</taxon>
        <taxon>Sordariomycetidae</taxon>
        <taxon>Sordariales</taxon>
        <taxon>Sordariales incertae sedis</taxon>
        <taxon>Madurella</taxon>
    </lineage>
</organism>
<evidence type="ECO:0000313" key="3">
    <source>
        <dbReference type="Proteomes" id="UP001628179"/>
    </source>
</evidence>